<feature type="non-terminal residue" evidence="1">
    <location>
        <position position="169"/>
    </location>
</feature>
<name>A0A9N9IN84_9GLOM</name>
<evidence type="ECO:0000313" key="1">
    <source>
        <dbReference type="EMBL" id="CAG8741779.1"/>
    </source>
</evidence>
<organism evidence="1 2">
    <name type="scientific">Dentiscutata erythropus</name>
    <dbReference type="NCBI Taxonomy" id="1348616"/>
    <lineage>
        <taxon>Eukaryota</taxon>
        <taxon>Fungi</taxon>
        <taxon>Fungi incertae sedis</taxon>
        <taxon>Mucoromycota</taxon>
        <taxon>Glomeromycotina</taxon>
        <taxon>Glomeromycetes</taxon>
        <taxon>Diversisporales</taxon>
        <taxon>Gigasporaceae</taxon>
        <taxon>Dentiscutata</taxon>
    </lineage>
</organism>
<protein>
    <submittedName>
        <fullName evidence="1">28097_t:CDS:1</fullName>
    </submittedName>
</protein>
<reference evidence="1" key="1">
    <citation type="submission" date="2021-06" db="EMBL/GenBank/DDBJ databases">
        <authorList>
            <person name="Kallberg Y."/>
            <person name="Tangrot J."/>
            <person name="Rosling A."/>
        </authorList>
    </citation>
    <scope>NUCLEOTIDE SEQUENCE</scope>
    <source>
        <strain evidence="1">MA453B</strain>
    </source>
</reference>
<gene>
    <name evidence="1" type="ORF">DERYTH_LOCUS16073</name>
</gene>
<dbReference type="Proteomes" id="UP000789405">
    <property type="component" value="Unassembled WGS sequence"/>
</dbReference>
<dbReference type="EMBL" id="CAJVPY010013628">
    <property type="protein sequence ID" value="CAG8741779.1"/>
    <property type="molecule type" value="Genomic_DNA"/>
</dbReference>
<dbReference type="AlphaFoldDB" id="A0A9N9IN84"/>
<keyword evidence="2" id="KW-1185">Reference proteome</keyword>
<accession>A0A9N9IN84</accession>
<dbReference type="OrthoDB" id="2365692at2759"/>
<sequence>DDFNEDKALFSNDKDFQEEDSDYAYNLTPEMVFLLVKIFKGNELFANNRKRIIQNVPRNRQVKFVLPSMDKHDTQILDYSLKTLYNTKLTENKKEALEVWAILKQSMLVARSLLLTSFSHTTQVRRDLAIKAIISSHQPRAECNKLFGEELANYVKKENEISKFFNNIA</sequence>
<evidence type="ECO:0000313" key="2">
    <source>
        <dbReference type="Proteomes" id="UP000789405"/>
    </source>
</evidence>
<comment type="caution">
    <text evidence="1">The sequence shown here is derived from an EMBL/GenBank/DDBJ whole genome shotgun (WGS) entry which is preliminary data.</text>
</comment>
<proteinExistence type="predicted"/>